<dbReference type="EMBL" id="AP028213">
    <property type="protein sequence ID" value="BEI89020.1"/>
    <property type="molecule type" value="Genomic_DNA"/>
</dbReference>
<gene>
    <name evidence="2" type="ORF">CcaverHIS019_0203820</name>
</gene>
<evidence type="ECO:0000256" key="1">
    <source>
        <dbReference type="SAM" id="MobiDB-lite"/>
    </source>
</evidence>
<accession>A0AA48I6Z9</accession>
<evidence type="ECO:0000313" key="2">
    <source>
        <dbReference type="EMBL" id="BEI89020.1"/>
    </source>
</evidence>
<proteinExistence type="predicted"/>
<dbReference type="Proteomes" id="UP001233271">
    <property type="component" value="Chromosome 2"/>
</dbReference>
<feature type="region of interest" description="Disordered" evidence="1">
    <location>
        <begin position="148"/>
        <end position="212"/>
    </location>
</feature>
<sequence length="604" mass="65208">MEHRRNRSLDSDSPTSPISRSGSARFRSPLSLLRRQVAAFPVEGSRSNDGEKPLPLNPFDPLAVRTPYRNRSSRATAVQVHAPSHISSCAASLSDLNSDSDSEDTILDSYPTAPYAAAPLRRVWSAPDIEWPTAKAGTLDVEDEGEDITSFSTSHGRPLAIRQSTEVGPFLRSPSLIRQPTRRTPTPAPTPTPTPTSTPVTLPVPVPTPPPKHIAHIIAPSPISPTSARPRPLSLVGLPVEIEVPVLPRSEPSPLRRSHAISRRPSPTMQASDQECSVAQTARPQSVSLTANPRTVSASRKGHTYSQSLSVHSSGPIVSNSPHPGAHKSLPPPAPHAQTFFPRRYSYTMLERSAAEQSHRPGPSPMAMRSATAAAVVWAASEAATYTHVLLRASALAQHLADRRVKSATVCAMLAFLNARPDDPWQLSVLLNGLQWALLEDGIVGGLGSLLDRLLFHLSAARGFSKLFTTHFIMRRTCTLCGADTHSTTIAWAAPYIDASVTGVRPIDAVCRTCGTTAHFERWGPAAHRPLLLIEPNKYVIEKMVDRGAGVEWALVGAAVPVDRGLGFIAMEGPWTLFKGAERVAVDLRQPVPSVFALYQRVTV</sequence>
<feature type="compositionally biased region" description="Polar residues" evidence="1">
    <location>
        <begin position="265"/>
        <end position="322"/>
    </location>
</feature>
<name>A0AA48I6Z9_9TREE</name>
<organism evidence="2 3">
    <name type="scientific">Cutaneotrichosporon cavernicola</name>
    <dbReference type="NCBI Taxonomy" id="279322"/>
    <lineage>
        <taxon>Eukaryota</taxon>
        <taxon>Fungi</taxon>
        <taxon>Dikarya</taxon>
        <taxon>Basidiomycota</taxon>
        <taxon>Agaricomycotina</taxon>
        <taxon>Tremellomycetes</taxon>
        <taxon>Trichosporonales</taxon>
        <taxon>Trichosporonaceae</taxon>
        <taxon>Cutaneotrichosporon</taxon>
    </lineage>
</organism>
<feature type="compositionally biased region" description="Pro residues" evidence="1">
    <location>
        <begin position="186"/>
        <end position="212"/>
    </location>
</feature>
<feature type="region of interest" description="Disordered" evidence="1">
    <location>
        <begin position="1"/>
        <end position="27"/>
    </location>
</feature>
<reference evidence="2" key="1">
    <citation type="journal article" date="2023" name="BMC Genomics">
        <title>Chromosome-level genome assemblies of Cutaneotrichosporon spp. (Trichosporonales, Basidiomycota) reveal imbalanced evolution between nucleotide sequences and chromosome synteny.</title>
        <authorList>
            <person name="Kobayashi Y."/>
            <person name="Kayamori A."/>
            <person name="Aoki K."/>
            <person name="Shiwa Y."/>
            <person name="Matsutani M."/>
            <person name="Fujita N."/>
            <person name="Sugita T."/>
            <person name="Iwasaki W."/>
            <person name="Tanaka N."/>
            <person name="Takashima M."/>
        </authorList>
    </citation>
    <scope>NUCLEOTIDE SEQUENCE</scope>
    <source>
        <strain evidence="2">HIS019</strain>
    </source>
</reference>
<dbReference type="KEGG" id="ccac:CcaHIS019_0203820"/>
<keyword evidence="3" id="KW-1185">Reference proteome</keyword>
<feature type="region of interest" description="Disordered" evidence="1">
    <location>
        <begin position="249"/>
        <end position="337"/>
    </location>
</feature>
<protein>
    <submittedName>
        <fullName evidence="2">Uncharacterized protein</fullName>
    </submittedName>
</protein>
<dbReference type="AlphaFoldDB" id="A0AA48I6Z9"/>
<feature type="compositionally biased region" description="Polar residues" evidence="1">
    <location>
        <begin position="11"/>
        <end position="22"/>
    </location>
</feature>
<evidence type="ECO:0000313" key="3">
    <source>
        <dbReference type="Proteomes" id="UP001233271"/>
    </source>
</evidence>
<dbReference type="GeneID" id="85492891"/>
<feature type="compositionally biased region" description="Basic and acidic residues" evidence="1">
    <location>
        <begin position="1"/>
        <end position="10"/>
    </location>
</feature>
<dbReference type="RefSeq" id="XP_060454286.1">
    <property type="nucleotide sequence ID" value="XM_060597387.1"/>
</dbReference>